<evidence type="ECO:0000313" key="2">
    <source>
        <dbReference type="Proteomes" id="UP000678679"/>
    </source>
</evidence>
<proteinExistence type="predicted"/>
<dbReference type="AlphaFoldDB" id="A0AAX1NDM4"/>
<gene>
    <name evidence="1" type="ORF">KMW28_27115</name>
</gene>
<sequence length="77" mass="8960">MQYDQCTNNGELLDHLSNWNGPISQVFTVQALSSYANMFAEADDDTIRKHFPMFHVEAIRKTAEDIRTKMNQFYGEK</sequence>
<evidence type="ECO:0000313" key="1">
    <source>
        <dbReference type="EMBL" id="QWG04571.1"/>
    </source>
</evidence>
<dbReference type="EMBL" id="CP076133">
    <property type="protein sequence ID" value="QWG04571.1"/>
    <property type="molecule type" value="Genomic_DNA"/>
</dbReference>
<dbReference type="Proteomes" id="UP000678679">
    <property type="component" value="Chromosome 2"/>
</dbReference>
<dbReference type="RefSeq" id="WP_169665463.1">
    <property type="nucleotide sequence ID" value="NZ_CP076133.1"/>
</dbReference>
<organism evidence="1 2">
    <name type="scientific">Flammeovirga yaeyamensis</name>
    <dbReference type="NCBI Taxonomy" id="367791"/>
    <lineage>
        <taxon>Bacteria</taxon>
        <taxon>Pseudomonadati</taxon>
        <taxon>Bacteroidota</taxon>
        <taxon>Cytophagia</taxon>
        <taxon>Cytophagales</taxon>
        <taxon>Flammeovirgaceae</taxon>
        <taxon>Flammeovirga</taxon>
    </lineage>
</organism>
<reference evidence="1 2" key="1">
    <citation type="submission" date="2021-05" db="EMBL/GenBank/DDBJ databases">
        <title>Comparative genomic studies on the polysaccharide-degrading batcterial strains of the Flammeovirga genus.</title>
        <authorList>
            <person name="Zewei F."/>
            <person name="Zheng Z."/>
            <person name="Yu L."/>
            <person name="Ruyue G."/>
            <person name="Yanhong M."/>
            <person name="Yuanyuan C."/>
            <person name="Jingyan G."/>
            <person name="Wenjun H."/>
        </authorList>
    </citation>
    <scope>NUCLEOTIDE SEQUENCE [LARGE SCALE GENOMIC DNA]</scope>
    <source>
        <strain evidence="1 2">NBRC:100898</strain>
    </source>
</reference>
<keyword evidence="2" id="KW-1185">Reference proteome</keyword>
<accession>A0AAX1NDM4</accession>
<dbReference type="KEGG" id="fya:KMW28_27115"/>
<protein>
    <submittedName>
        <fullName evidence="1">Uncharacterized protein</fullName>
    </submittedName>
</protein>
<name>A0AAX1NDM4_9BACT</name>